<dbReference type="EMBL" id="AEAI01003423">
    <property type="protein sequence ID" value="EGH48732.1"/>
    <property type="molecule type" value="Genomic_DNA"/>
</dbReference>
<comment type="caution">
    <text evidence="2">The sequence shown here is derived from an EMBL/GenBank/DDBJ whole genome shotgun (WGS) entry which is preliminary data.</text>
</comment>
<keyword evidence="1" id="KW-0812">Transmembrane</keyword>
<accession>F3GNS9</accession>
<evidence type="ECO:0000313" key="3">
    <source>
        <dbReference type="Proteomes" id="UP000004986"/>
    </source>
</evidence>
<dbReference type="HOGENOM" id="CLU_2855170_0_0_6"/>
<proteinExistence type="predicted"/>
<dbReference type="PATRIC" id="fig|629263.4.peg.5951"/>
<name>F3GNS9_PSESJ</name>
<gene>
    <name evidence="2" type="ORF">PSYPI_42975</name>
</gene>
<keyword evidence="1" id="KW-0472">Membrane</keyword>
<feature type="non-terminal residue" evidence="2">
    <location>
        <position position="1"/>
    </location>
</feature>
<organism evidence="2 3">
    <name type="scientific">Pseudomonas syringae pv. pisi str. 1704B</name>
    <dbReference type="NCBI Taxonomy" id="629263"/>
    <lineage>
        <taxon>Bacteria</taxon>
        <taxon>Pseudomonadati</taxon>
        <taxon>Pseudomonadota</taxon>
        <taxon>Gammaproteobacteria</taxon>
        <taxon>Pseudomonadales</taxon>
        <taxon>Pseudomonadaceae</taxon>
        <taxon>Pseudomonas</taxon>
        <taxon>Pseudomonas syringae</taxon>
    </lineage>
</organism>
<dbReference type="AlphaFoldDB" id="F3GNS9"/>
<evidence type="ECO:0000256" key="1">
    <source>
        <dbReference type="SAM" id="Phobius"/>
    </source>
</evidence>
<evidence type="ECO:0000313" key="2">
    <source>
        <dbReference type="EMBL" id="EGH48732.1"/>
    </source>
</evidence>
<feature type="transmembrane region" description="Helical" evidence="1">
    <location>
        <begin position="20"/>
        <end position="40"/>
    </location>
</feature>
<keyword evidence="3" id="KW-1185">Reference proteome</keyword>
<dbReference type="Proteomes" id="UP000004986">
    <property type="component" value="Unassembled WGS sequence"/>
</dbReference>
<keyword evidence="1" id="KW-1133">Transmembrane helix</keyword>
<sequence length="64" mass="6387">FGGTAPLMATWLISMTGSNLSPAFYLIAVAALAMAGGMALPETSKISLHDVPVAGEEPVVGAIA</sequence>
<protein>
    <submittedName>
        <fullName evidence="2">Major facilitator transporter</fullName>
    </submittedName>
</protein>
<reference evidence="2 3" key="1">
    <citation type="journal article" date="2011" name="PLoS Pathog.">
        <title>Dynamic evolution of pathogenicity revealed by sequencing and comparative genomics of 19 Pseudomonas syringae isolates.</title>
        <authorList>
            <person name="Baltrus D.A."/>
            <person name="Nishimura M.T."/>
            <person name="Romanchuk A."/>
            <person name="Chang J.H."/>
            <person name="Mukhtar M.S."/>
            <person name="Cherkis K."/>
            <person name="Roach J."/>
            <person name="Grant S.R."/>
            <person name="Jones C.D."/>
            <person name="Dangl J.L."/>
        </authorList>
    </citation>
    <scope>NUCLEOTIDE SEQUENCE [LARGE SCALE GENOMIC DNA]</scope>
    <source>
        <strain evidence="2 3">1704B</strain>
    </source>
</reference>